<reference evidence="2" key="1">
    <citation type="submission" date="2019-09" db="EMBL/GenBank/DDBJ databases">
        <title>Characterisation of the sponge microbiome using genome-centric metagenomics.</title>
        <authorList>
            <person name="Engelberts J.P."/>
            <person name="Robbins S.J."/>
            <person name="De Goeij J.M."/>
            <person name="Aranda M."/>
            <person name="Bell S.C."/>
            <person name="Webster N.S."/>
        </authorList>
    </citation>
    <scope>NUCLEOTIDE SEQUENCE</scope>
    <source>
        <strain evidence="2">SB0664_bin_43</strain>
    </source>
</reference>
<dbReference type="Gene3D" id="3.40.1390.10">
    <property type="entry name" value="MurE/MurF, N-terminal domain"/>
    <property type="match status" value="1"/>
</dbReference>
<dbReference type="EMBL" id="VXRY01000559">
    <property type="protein sequence ID" value="MXY35084.1"/>
    <property type="molecule type" value="Genomic_DNA"/>
</dbReference>
<protein>
    <submittedName>
        <fullName evidence="2">UDP-3-O-(3-hydroxymyristoyl)glucosamine N-acyltransferase</fullName>
    </submittedName>
</protein>
<dbReference type="GO" id="GO:0016747">
    <property type="term" value="F:acyltransferase activity, transferring groups other than amino-acyl groups"/>
    <property type="evidence" value="ECO:0007669"/>
    <property type="project" value="InterPro"/>
</dbReference>
<evidence type="ECO:0000259" key="1">
    <source>
        <dbReference type="Pfam" id="PF04613"/>
    </source>
</evidence>
<proteinExistence type="predicted"/>
<dbReference type="AlphaFoldDB" id="A0A6B0Y235"/>
<name>A0A6B0Y235_9RHOB</name>
<dbReference type="Pfam" id="PF04613">
    <property type="entry name" value="LpxD"/>
    <property type="match status" value="1"/>
</dbReference>
<keyword evidence="2" id="KW-0808">Transferase</keyword>
<evidence type="ECO:0000313" key="2">
    <source>
        <dbReference type="EMBL" id="MXY35084.1"/>
    </source>
</evidence>
<dbReference type="GO" id="GO:0016020">
    <property type="term" value="C:membrane"/>
    <property type="evidence" value="ECO:0007669"/>
    <property type="project" value="GOC"/>
</dbReference>
<dbReference type="GO" id="GO:0009245">
    <property type="term" value="P:lipid A biosynthetic process"/>
    <property type="evidence" value="ECO:0007669"/>
    <property type="project" value="InterPro"/>
</dbReference>
<keyword evidence="2" id="KW-0012">Acyltransferase</keyword>
<sequence>MNQTVEEIAAALEADAFGDVRLSVMGAAEPGEAAPDELALAMNPKYASALADGRARAAIVWHNADWKDLGLKAAIKVKHPRMAMA</sequence>
<feature type="non-terminal residue" evidence="2">
    <location>
        <position position="85"/>
    </location>
</feature>
<dbReference type="InterPro" id="IPR020573">
    <property type="entry name" value="UDP_GlcNAc_AcTrfase_non-rep"/>
</dbReference>
<gene>
    <name evidence="2" type="ORF">F4Y60_13585</name>
</gene>
<accession>A0A6B0Y235</accession>
<comment type="caution">
    <text evidence="2">The sequence shown here is derived from an EMBL/GenBank/DDBJ whole genome shotgun (WGS) entry which is preliminary data.</text>
</comment>
<feature type="domain" description="UDP-3-O-[3-hydroxymyristoyl] glucosamine N-acyltransferase non-repeat region" evidence="1">
    <location>
        <begin position="23"/>
        <end position="85"/>
    </location>
</feature>
<organism evidence="2">
    <name type="scientific">Boseongicola sp. SB0664_bin_43</name>
    <dbReference type="NCBI Taxonomy" id="2604844"/>
    <lineage>
        <taxon>Bacteria</taxon>
        <taxon>Pseudomonadati</taxon>
        <taxon>Pseudomonadota</taxon>
        <taxon>Alphaproteobacteria</taxon>
        <taxon>Rhodobacterales</taxon>
        <taxon>Paracoccaceae</taxon>
        <taxon>Boseongicola</taxon>
    </lineage>
</organism>